<dbReference type="PANTHER" id="PTHR43877:SF2">
    <property type="entry name" value="AMINOALKYLPHOSPHONATE N-ACETYLTRANSFERASE-RELATED"/>
    <property type="match status" value="1"/>
</dbReference>
<accession>A0A6I6FC72</accession>
<evidence type="ECO:0000313" key="4">
    <source>
        <dbReference type="EMBL" id="QGV77762.1"/>
    </source>
</evidence>
<keyword evidence="1 4" id="KW-0808">Transferase</keyword>
<gene>
    <name evidence="4" type="ORF">EIZ62_05490</name>
</gene>
<evidence type="ECO:0000256" key="1">
    <source>
        <dbReference type="ARBA" id="ARBA00022679"/>
    </source>
</evidence>
<name>A0A6I6FC72_9ACTN</name>
<reference evidence="4 5" key="1">
    <citation type="submission" date="2018-12" db="EMBL/GenBank/DDBJ databases">
        <title>Complete genome sequence of Streptomyces ficellus NRRL8067, the producer of ficellomycin, feldamycin and nojirimycin.</title>
        <authorList>
            <person name="Zhang H."/>
            <person name="Yue R."/>
            <person name="Liu Y."/>
            <person name="Li M."/>
            <person name="Mu H."/>
            <person name="Zhang J."/>
        </authorList>
    </citation>
    <scope>NUCLEOTIDE SEQUENCE [LARGE SCALE GENOMIC DNA]</scope>
    <source>
        <strain evidence="4 5">NRRL 8067</strain>
    </source>
</reference>
<dbReference type="InterPro" id="IPR000182">
    <property type="entry name" value="GNAT_dom"/>
</dbReference>
<keyword evidence="2" id="KW-0012">Acyltransferase</keyword>
<evidence type="ECO:0000256" key="2">
    <source>
        <dbReference type="ARBA" id="ARBA00023315"/>
    </source>
</evidence>
<evidence type="ECO:0000313" key="5">
    <source>
        <dbReference type="Proteomes" id="UP000422572"/>
    </source>
</evidence>
<dbReference type="RefSeq" id="WP_156691580.1">
    <property type="nucleotide sequence ID" value="NZ_CP034279.1"/>
</dbReference>
<proteinExistence type="predicted"/>
<evidence type="ECO:0000259" key="3">
    <source>
        <dbReference type="PROSITE" id="PS51186"/>
    </source>
</evidence>
<keyword evidence="5" id="KW-1185">Reference proteome</keyword>
<dbReference type="PANTHER" id="PTHR43877">
    <property type="entry name" value="AMINOALKYLPHOSPHONATE N-ACETYLTRANSFERASE-RELATED-RELATED"/>
    <property type="match status" value="1"/>
</dbReference>
<dbReference type="KEGG" id="sfic:EIZ62_05490"/>
<dbReference type="GO" id="GO:0016747">
    <property type="term" value="F:acyltransferase activity, transferring groups other than amino-acyl groups"/>
    <property type="evidence" value="ECO:0007669"/>
    <property type="project" value="InterPro"/>
</dbReference>
<sequence>MSDLPRTGHRIEHLTARQVRDLADDGLAALLGDAVDGGASVGFLAPLSHAEAAAWWRGAAEEAARGVRSVWVAYGPGGAVAGVITLVRAAMPNQPHRAEVSKLLVHRDARGRGLGSRLLAAAEGAAAGEGLTLLVLDTETGSAAEALYRRAGWTRAGTVPHYALSPAGTPHATTYYYKLLRPS</sequence>
<protein>
    <submittedName>
        <fullName evidence="4">N-acetyltransferase</fullName>
    </submittedName>
</protein>
<dbReference type="Proteomes" id="UP000422572">
    <property type="component" value="Chromosome"/>
</dbReference>
<dbReference type="InterPro" id="IPR050832">
    <property type="entry name" value="Bact_Acetyltransf"/>
</dbReference>
<dbReference type="EMBL" id="CP034279">
    <property type="protein sequence ID" value="QGV77762.1"/>
    <property type="molecule type" value="Genomic_DNA"/>
</dbReference>
<dbReference type="SUPFAM" id="SSF55729">
    <property type="entry name" value="Acyl-CoA N-acyltransferases (Nat)"/>
    <property type="match status" value="1"/>
</dbReference>
<dbReference type="InterPro" id="IPR016181">
    <property type="entry name" value="Acyl_CoA_acyltransferase"/>
</dbReference>
<dbReference type="CDD" id="cd04301">
    <property type="entry name" value="NAT_SF"/>
    <property type="match status" value="1"/>
</dbReference>
<feature type="domain" description="N-acetyltransferase" evidence="3">
    <location>
        <begin position="17"/>
        <end position="182"/>
    </location>
</feature>
<dbReference type="Gene3D" id="3.40.630.30">
    <property type="match status" value="1"/>
</dbReference>
<organism evidence="4 5">
    <name type="scientific">Streptomyces ficellus</name>
    <dbReference type="NCBI Taxonomy" id="1977088"/>
    <lineage>
        <taxon>Bacteria</taxon>
        <taxon>Bacillati</taxon>
        <taxon>Actinomycetota</taxon>
        <taxon>Actinomycetes</taxon>
        <taxon>Kitasatosporales</taxon>
        <taxon>Streptomycetaceae</taxon>
        <taxon>Streptomyces</taxon>
    </lineage>
</organism>
<dbReference type="PROSITE" id="PS51186">
    <property type="entry name" value="GNAT"/>
    <property type="match status" value="1"/>
</dbReference>
<dbReference type="OrthoDB" id="3389160at2"/>
<dbReference type="Pfam" id="PF13508">
    <property type="entry name" value="Acetyltransf_7"/>
    <property type="match status" value="1"/>
</dbReference>
<dbReference type="AlphaFoldDB" id="A0A6I6FC72"/>